<sequence>MVSNNQNIISLWIFWHFFEMPKFLILVWKNYLMFATNYFSFILLLKTFFAPWRRYNWRYPKGFDVVEILNTFISNIFSRFLGSVIRIFLIIFGFVFQIFVLTAGAVILLGWIFMPFLVIIGLIFTLYV</sequence>
<dbReference type="AlphaFoldDB" id="A0A1G2JCG9"/>
<name>A0A1G2JCG9_9BACT</name>
<keyword evidence="1" id="KW-1133">Transmembrane helix</keyword>
<gene>
    <name evidence="2" type="ORF">A2401_01570</name>
</gene>
<reference evidence="2 3" key="1">
    <citation type="journal article" date="2016" name="Nat. Commun.">
        <title>Thousands of microbial genomes shed light on interconnected biogeochemical processes in an aquifer system.</title>
        <authorList>
            <person name="Anantharaman K."/>
            <person name="Brown C.T."/>
            <person name="Hug L.A."/>
            <person name="Sharon I."/>
            <person name="Castelle C.J."/>
            <person name="Probst A.J."/>
            <person name="Thomas B.C."/>
            <person name="Singh A."/>
            <person name="Wilkins M.J."/>
            <person name="Karaoz U."/>
            <person name="Brodie E.L."/>
            <person name="Williams K.H."/>
            <person name="Hubbard S.S."/>
            <person name="Banfield J.F."/>
        </authorList>
    </citation>
    <scope>NUCLEOTIDE SEQUENCE [LARGE SCALE GENOMIC DNA]</scope>
</reference>
<feature type="transmembrane region" description="Helical" evidence="1">
    <location>
        <begin position="106"/>
        <end position="127"/>
    </location>
</feature>
<proteinExistence type="predicted"/>
<protein>
    <submittedName>
        <fullName evidence="2">Uncharacterized protein</fullName>
    </submittedName>
</protein>
<dbReference type="EMBL" id="MHPP01000014">
    <property type="protein sequence ID" value="OGZ84717.1"/>
    <property type="molecule type" value="Genomic_DNA"/>
</dbReference>
<evidence type="ECO:0000313" key="3">
    <source>
        <dbReference type="Proteomes" id="UP000177751"/>
    </source>
</evidence>
<evidence type="ECO:0000313" key="2">
    <source>
        <dbReference type="EMBL" id="OGZ84717.1"/>
    </source>
</evidence>
<organism evidence="2 3">
    <name type="scientific">Candidatus Staskawiczbacteria bacterium RIFOXYC1_FULL_38_18</name>
    <dbReference type="NCBI Taxonomy" id="1802229"/>
    <lineage>
        <taxon>Bacteria</taxon>
        <taxon>Candidatus Staskawicziibacteriota</taxon>
    </lineage>
</organism>
<keyword evidence="1" id="KW-0812">Transmembrane</keyword>
<feature type="transmembrane region" description="Helical" evidence="1">
    <location>
        <begin position="31"/>
        <end position="49"/>
    </location>
</feature>
<accession>A0A1G2JCG9</accession>
<feature type="transmembrane region" description="Helical" evidence="1">
    <location>
        <begin position="80"/>
        <end position="100"/>
    </location>
</feature>
<dbReference type="Proteomes" id="UP000177751">
    <property type="component" value="Unassembled WGS sequence"/>
</dbReference>
<keyword evidence="1" id="KW-0472">Membrane</keyword>
<comment type="caution">
    <text evidence="2">The sequence shown here is derived from an EMBL/GenBank/DDBJ whole genome shotgun (WGS) entry which is preliminary data.</text>
</comment>
<dbReference type="STRING" id="1802229.A2401_01570"/>
<evidence type="ECO:0000256" key="1">
    <source>
        <dbReference type="SAM" id="Phobius"/>
    </source>
</evidence>